<dbReference type="InterPro" id="IPR055570">
    <property type="entry name" value="DUF7146"/>
</dbReference>
<evidence type="ECO:0000313" key="9">
    <source>
        <dbReference type="EMBL" id="MDT0618534.1"/>
    </source>
</evidence>
<dbReference type="SMART" id="SM00778">
    <property type="entry name" value="Prim_Zn_Ribbon"/>
    <property type="match status" value="1"/>
</dbReference>
<evidence type="ECO:0000256" key="1">
    <source>
        <dbReference type="ARBA" id="ARBA00022478"/>
    </source>
</evidence>
<dbReference type="EMBL" id="JAVRHY010000006">
    <property type="protein sequence ID" value="MDT0618534.1"/>
    <property type="molecule type" value="Genomic_DNA"/>
</dbReference>
<dbReference type="RefSeq" id="WP_311658665.1">
    <property type="nucleotide sequence ID" value="NZ_JAVRHY010000006.1"/>
</dbReference>
<keyword evidence="6" id="KW-0804">Transcription</keyword>
<keyword evidence="4" id="KW-0548">Nucleotidyltransferase</keyword>
<keyword evidence="10" id="KW-1185">Reference proteome</keyword>
<gene>
    <name evidence="9" type="ORF">RM531_08590</name>
</gene>
<keyword evidence="1" id="KW-0240">DNA-directed RNA polymerase</keyword>
<evidence type="ECO:0000256" key="5">
    <source>
        <dbReference type="ARBA" id="ARBA00022705"/>
    </source>
</evidence>
<evidence type="ECO:0000256" key="2">
    <source>
        <dbReference type="ARBA" id="ARBA00022515"/>
    </source>
</evidence>
<dbReference type="Pfam" id="PF23639">
    <property type="entry name" value="DUF7146"/>
    <property type="match status" value="1"/>
</dbReference>
<protein>
    <submittedName>
        <fullName evidence="9">Toprim domain-containing protein</fullName>
    </submittedName>
</protein>
<dbReference type="Pfam" id="PF08273">
    <property type="entry name" value="Zn_Ribbon_Prim"/>
    <property type="match status" value="1"/>
</dbReference>
<dbReference type="InterPro" id="IPR034154">
    <property type="entry name" value="TOPRIM_DnaG/twinkle"/>
</dbReference>
<feature type="domain" description="DNA primase/helicase Gp4 N-terminal Bacteriophage T7-like" evidence="8">
    <location>
        <begin position="35"/>
        <end position="75"/>
    </location>
</feature>
<name>A0ABU3B7V3_9GAMM</name>
<feature type="region of interest" description="Disordered" evidence="7">
    <location>
        <begin position="356"/>
        <end position="381"/>
    </location>
</feature>
<dbReference type="InterPro" id="IPR013237">
    <property type="entry name" value="Phage_T7_Gp4_N"/>
</dbReference>
<evidence type="ECO:0000256" key="7">
    <source>
        <dbReference type="SAM" id="MobiDB-lite"/>
    </source>
</evidence>
<dbReference type="InterPro" id="IPR006171">
    <property type="entry name" value="TOPRIM_dom"/>
</dbReference>
<evidence type="ECO:0000313" key="10">
    <source>
        <dbReference type="Proteomes" id="UP001259982"/>
    </source>
</evidence>
<organism evidence="9 10">
    <name type="scientific">Spectribacter acetivorans</name>
    <dbReference type="NCBI Taxonomy" id="3075603"/>
    <lineage>
        <taxon>Bacteria</taxon>
        <taxon>Pseudomonadati</taxon>
        <taxon>Pseudomonadota</taxon>
        <taxon>Gammaproteobacteria</taxon>
        <taxon>Salinisphaerales</taxon>
        <taxon>Salinisphaeraceae</taxon>
        <taxon>Spectribacter</taxon>
    </lineage>
</organism>
<evidence type="ECO:0000256" key="4">
    <source>
        <dbReference type="ARBA" id="ARBA00022695"/>
    </source>
</evidence>
<sequence>MKFQDVKAAASGRWPEIVSSLSPFDLRTALDARGRKHVDCPVHGESSKKPFRVFKDFAETGGAVCSRCGNFADGFALLAWLNNCDAVEAKNQVEAHLGLSDRNTEISVRPAPAPASKPEPKAPTANPTWARRLAQWWSEALPLTSPKSRPARSYFHRRGLRGITNWPEVLRMHPALDYFESDDQGSLTKLGTFPCILAAVIRPNGKIATLHRTYITAQGLKAPVPAAKKLCPAATDEPLGGVAIPLVKPGEVLGLAEGIETAMAVTLATGMPVWAAISDALLTQVTIPDGVRRVVLWSDKDQPSKSKPEGAGAYAASVMKDRLGAMLSVHMPPMVIPPGEKGIDWLDVLNQHGSGCFPSTTQSHTPDSNRAHPQRLFRRAS</sequence>
<proteinExistence type="predicted"/>
<dbReference type="Pfam" id="PF13362">
    <property type="entry name" value="Toprim_3"/>
    <property type="match status" value="1"/>
</dbReference>
<feature type="compositionally biased region" description="Basic residues" evidence="7">
    <location>
        <begin position="372"/>
        <end position="381"/>
    </location>
</feature>
<evidence type="ECO:0000256" key="6">
    <source>
        <dbReference type="ARBA" id="ARBA00023163"/>
    </source>
</evidence>
<dbReference type="Gene3D" id="3.90.580.10">
    <property type="entry name" value="Zinc finger, CHC2-type domain"/>
    <property type="match status" value="1"/>
</dbReference>
<feature type="compositionally biased region" description="Polar residues" evidence="7">
    <location>
        <begin position="356"/>
        <end position="368"/>
    </location>
</feature>
<dbReference type="SUPFAM" id="SSF57783">
    <property type="entry name" value="Zinc beta-ribbon"/>
    <property type="match status" value="1"/>
</dbReference>
<reference evidence="9 10" key="1">
    <citation type="submission" date="2023-09" db="EMBL/GenBank/DDBJ databases">
        <authorList>
            <person name="Rey-Velasco X."/>
        </authorList>
    </citation>
    <scope>NUCLEOTIDE SEQUENCE [LARGE SCALE GENOMIC DNA]</scope>
    <source>
        <strain evidence="9 10">P385</strain>
    </source>
</reference>
<dbReference type="CDD" id="cd01029">
    <property type="entry name" value="TOPRIM_primases"/>
    <property type="match status" value="1"/>
</dbReference>
<accession>A0ABU3B7V3</accession>
<keyword evidence="2" id="KW-0639">Primosome</keyword>
<dbReference type="InterPro" id="IPR036977">
    <property type="entry name" value="DNA_primase_Znf_CHC2"/>
</dbReference>
<feature type="region of interest" description="Disordered" evidence="7">
    <location>
        <begin position="107"/>
        <end position="126"/>
    </location>
</feature>
<dbReference type="Proteomes" id="UP001259982">
    <property type="component" value="Unassembled WGS sequence"/>
</dbReference>
<evidence type="ECO:0000259" key="8">
    <source>
        <dbReference type="SMART" id="SM00778"/>
    </source>
</evidence>
<keyword evidence="3" id="KW-0808">Transferase</keyword>
<evidence type="ECO:0000256" key="3">
    <source>
        <dbReference type="ARBA" id="ARBA00022679"/>
    </source>
</evidence>
<comment type="caution">
    <text evidence="9">The sequence shown here is derived from an EMBL/GenBank/DDBJ whole genome shotgun (WGS) entry which is preliminary data.</text>
</comment>
<keyword evidence="5" id="KW-0235">DNA replication</keyword>